<dbReference type="FunFam" id="2.40.110.10:FF:000005">
    <property type="entry name" value="Acyl-coenzyme A oxidase"/>
    <property type="match status" value="1"/>
</dbReference>
<feature type="domain" description="Acyl-CoA oxidase C-alpha1" evidence="13">
    <location>
        <begin position="275"/>
        <end position="434"/>
    </location>
</feature>
<dbReference type="InterPro" id="IPR006091">
    <property type="entry name" value="Acyl-CoA_Oxase/DH_mid-dom"/>
</dbReference>
<dbReference type="GO" id="GO:0055088">
    <property type="term" value="P:lipid homeostasis"/>
    <property type="evidence" value="ECO:0007669"/>
    <property type="project" value="TreeGrafter"/>
</dbReference>
<dbReference type="AlphaFoldDB" id="A0A502EHK8"/>
<keyword evidence="6" id="KW-0274">FAD</keyword>
<keyword evidence="5" id="KW-0285">Flavoprotein</keyword>
<dbReference type="SUPFAM" id="SSF56645">
    <property type="entry name" value="Acyl-CoA dehydrogenase NM domain-like"/>
    <property type="match status" value="1"/>
</dbReference>
<evidence type="ECO:0000313" key="15">
    <source>
        <dbReference type="Proteomes" id="UP000320095"/>
    </source>
</evidence>
<protein>
    <recommendedName>
        <fullName evidence="4">acyl-CoA oxidase</fullName>
        <ecNumber evidence="4">1.3.3.6</ecNumber>
    </recommendedName>
</protein>
<evidence type="ECO:0000259" key="11">
    <source>
        <dbReference type="Pfam" id="PF01756"/>
    </source>
</evidence>
<evidence type="ECO:0000256" key="6">
    <source>
        <dbReference type="ARBA" id="ARBA00022827"/>
    </source>
</evidence>
<dbReference type="FunFam" id="1.20.140.10:FF:000007">
    <property type="entry name" value="Acyl-coenzyme A oxidase"/>
    <property type="match status" value="1"/>
</dbReference>
<comment type="cofactor">
    <cofactor evidence="1">
        <name>FAD</name>
        <dbReference type="ChEBI" id="CHEBI:57692"/>
    </cofactor>
</comment>
<dbReference type="PIRSF" id="PIRSF000168">
    <property type="entry name" value="Acyl-CoA_oxidase"/>
    <property type="match status" value="1"/>
</dbReference>
<dbReference type="GO" id="GO:0005504">
    <property type="term" value="F:fatty acid binding"/>
    <property type="evidence" value="ECO:0007669"/>
    <property type="project" value="TreeGrafter"/>
</dbReference>
<dbReference type="InterPro" id="IPR002655">
    <property type="entry name" value="Acyl-CoA_oxidase_C"/>
</dbReference>
<evidence type="ECO:0000256" key="7">
    <source>
        <dbReference type="ARBA" id="ARBA00022832"/>
    </source>
</evidence>
<reference evidence="14 15" key="1">
    <citation type="journal article" date="2019" name="Environ. Microbiol.">
        <title>Species interactions and distinct microbial communities in high Arctic permafrost affected cryosols are associated with the CH4 and CO2 gas fluxes.</title>
        <authorList>
            <person name="Altshuler I."/>
            <person name="Hamel J."/>
            <person name="Turney S."/>
            <person name="Magnuson E."/>
            <person name="Levesque R."/>
            <person name="Greer C."/>
            <person name="Whyte L.G."/>
        </authorList>
    </citation>
    <scope>NUCLEOTIDE SEQUENCE [LARGE SCALE GENOMIC DNA]</scope>
    <source>
        <strain evidence="14 15">S5.20</strain>
    </source>
</reference>
<dbReference type="InterPro" id="IPR009100">
    <property type="entry name" value="AcylCoA_DH/oxidase_NM_dom_sf"/>
</dbReference>
<feature type="domain" description="Acyl-CoA oxidase C-terminal" evidence="11">
    <location>
        <begin position="493"/>
        <end position="623"/>
    </location>
</feature>
<dbReference type="Pfam" id="PF22924">
    <property type="entry name" value="ACOX_C_alpha1"/>
    <property type="match status" value="1"/>
</dbReference>
<dbReference type="FunFam" id="1.20.140.10:FF:000010">
    <property type="entry name" value="Acyl-coenzyme A oxidase"/>
    <property type="match status" value="1"/>
</dbReference>
<dbReference type="PANTHER" id="PTHR10909:SF352">
    <property type="entry name" value="ACYL-COENZYME A OXIDASE-LIKE PROTEIN"/>
    <property type="match status" value="1"/>
</dbReference>
<dbReference type="PANTHER" id="PTHR10909">
    <property type="entry name" value="ELECTRON TRANSPORT OXIDOREDUCTASE"/>
    <property type="match status" value="1"/>
</dbReference>
<dbReference type="RefSeq" id="WP_140688343.1">
    <property type="nucleotide sequence ID" value="NZ_RCZG01000001.1"/>
</dbReference>
<keyword evidence="8" id="KW-0560">Oxidoreductase</keyword>
<sequence>MTTTADHLRNTLDGRWRDMKNRMRKELSSEVFKPHYTPNTVIARTKVAEQMRIMAANGAAEDGFKKEHGGNGDVGAAVTQIEMLAMSDLSLMVKAGVQWGLFGGAIENLGTERHHDAYVKKLIDLELLGCFAMTETGHGSDVQALETTGTYDPETQEFVIDSPTPSSRKDYIGGAANTARVAAVFAQLITKGEGHGVHCFVVPIRDDDGNDLPGVTTSDCQYKGGLPGVDNGRIQFDQVRIPRDNLLNKYADVAEDGTYSSPIENQGRRFFTMLGTLIRGRVTVGGSAGAAARVALDIATRYALERRQFEAPGDEQEVLIMDYLVHQRRLFPLIAKSYALQFAQNELVAKCHELQTADDPDAEEQRELESRAAGLKAANTWHATKAIQEAREACGGAGYLAENRLIALKADTDVFTTFEGDNHVLTQLVAKELLTAYADDVKSMSPAQWVRFAANFAGERVIKRTAAQTIMQTIVDSREDNEEEGSLFNRGTQVKMFEDREEYMIASVARRLQGKSKEMSPFDAFNAVQDHVLHAAKAHIDRIILESFVAGIETCEDETAREILAMVCDLYALSVIEDDKSWFMEHRFLSTERSKAVTRGINDRCRKLRPHAELLVEGFGIPESLRYAEMLHPEHIPDADEHKEQNAE</sequence>
<dbReference type="Proteomes" id="UP000320095">
    <property type="component" value="Unassembled WGS sequence"/>
</dbReference>
<comment type="caution">
    <text evidence="14">The sequence shown here is derived from an EMBL/GenBank/DDBJ whole genome shotgun (WGS) entry which is preliminary data.</text>
</comment>
<dbReference type="Pfam" id="PF01756">
    <property type="entry name" value="ACOX"/>
    <property type="match status" value="1"/>
</dbReference>
<dbReference type="GO" id="GO:0003997">
    <property type="term" value="F:acyl-CoA oxidase activity"/>
    <property type="evidence" value="ECO:0007669"/>
    <property type="project" value="UniProtKB-EC"/>
</dbReference>
<evidence type="ECO:0000256" key="2">
    <source>
        <dbReference type="ARBA" id="ARBA00004275"/>
    </source>
</evidence>
<keyword evidence="7" id="KW-0276">Fatty acid metabolism</keyword>
<dbReference type="Gene3D" id="2.40.110.10">
    <property type="entry name" value="Butyryl-CoA Dehydrogenase, subunit A, domain 2"/>
    <property type="match status" value="1"/>
</dbReference>
<dbReference type="GO" id="GO:0071949">
    <property type="term" value="F:FAD binding"/>
    <property type="evidence" value="ECO:0007669"/>
    <property type="project" value="InterPro"/>
</dbReference>
<dbReference type="EMBL" id="RCZG01000001">
    <property type="protein sequence ID" value="TPG37175.1"/>
    <property type="molecule type" value="Genomic_DNA"/>
</dbReference>
<dbReference type="InterPro" id="IPR055060">
    <property type="entry name" value="ACOX_C_alpha1"/>
</dbReference>
<dbReference type="OrthoDB" id="1144545at2"/>
<dbReference type="InterPro" id="IPR036250">
    <property type="entry name" value="AcylCo_DH-like_C"/>
</dbReference>
<dbReference type="InterPro" id="IPR046373">
    <property type="entry name" value="Acyl-CoA_Oxase/DH_mid-dom_sf"/>
</dbReference>
<evidence type="ECO:0000256" key="3">
    <source>
        <dbReference type="ARBA" id="ARBA00006288"/>
    </source>
</evidence>
<keyword evidence="9" id="KW-0443">Lipid metabolism</keyword>
<evidence type="ECO:0000259" key="12">
    <source>
        <dbReference type="Pfam" id="PF02770"/>
    </source>
</evidence>
<comment type="subcellular location">
    <subcellularLocation>
        <location evidence="2">Peroxisome</location>
    </subcellularLocation>
</comment>
<dbReference type="Gene3D" id="1.20.140.10">
    <property type="entry name" value="Butyryl-CoA Dehydrogenase, subunit A, domain 3"/>
    <property type="match status" value="2"/>
</dbReference>
<dbReference type="InterPro" id="IPR012258">
    <property type="entry name" value="Acyl-CoA_oxidase"/>
</dbReference>
<evidence type="ECO:0000313" key="14">
    <source>
        <dbReference type="EMBL" id="TPG37175.1"/>
    </source>
</evidence>
<keyword evidence="10" id="KW-0576">Peroxisome</keyword>
<evidence type="ECO:0000256" key="1">
    <source>
        <dbReference type="ARBA" id="ARBA00001974"/>
    </source>
</evidence>
<evidence type="ECO:0000256" key="8">
    <source>
        <dbReference type="ARBA" id="ARBA00023002"/>
    </source>
</evidence>
<evidence type="ECO:0000256" key="4">
    <source>
        <dbReference type="ARBA" id="ARBA00012870"/>
    </source>
</evidence>
<evidence type="ECO:0000256" key="5">
    <source>
        <dbReference type="ARBA" id="ARBA00022630"/>
    </source>
</evidence>
<feature type="domain" description="Acyl-CoA oxidase/dehydrogenase middle" evidence="12">
    <location>
        <begin position="130"/>
        <end position="239"/>
    </location>
</feature>
<dbReference type="Pfam" id="PF02770">
    <property type="entry name" value="Acyl-CoA_dh_M"/>
    <property type="match status" value="1"/>
</dbReference>
<organism evidence="14 15">
    <name type="scientific">Mycolicibacterium hodleri</name>
    <dbReference type="NCBI Taxonomy" id="49897"/>
    <lineage>
        <taxon>Bacteria</taxon>
        <taxon>Bacillati</taxon>
        <taxon>Actinomycetota</taxon>
        <taxon>Actinomycetes</taxon>
        <taxon>Mycobacteriales</taxon>
        <taxon>Mycobacteriaceae</taxon>
        <taxon>Mycolicibacterium</taxon>
    </lineage>
</organism>
<dbReference type="EC" id="1.3.3.6" evidence="4"/>
<comment type="similarity">
    <text evidence="3">Belongs to the acyl-CoA oxidase family.</text>
</comment>
<dbReference type="GO" id="GO:0033540">
    <property type="term" value="P:fatty acid beta-oxidation using acyl-CoA oxidase"/>
    <property type="evidence" value="ECO:0007669"/>
    <property type="project" value="TreeGrafter"/>
</dbReference>
<keyword evidence="15" id="KW-1185">Reference proteome</keyword>
<evidence type="ECO:0000256" key="10">
    <source>
        <dbReference type="ARBA" id="ARBA00023140"/>
    </source>
</evidence>
<dbReference type="SUPFAM" id="SSF47203">
    <property type="entry name" value="Acyl-CoA dehydrogenase C-terminal domain-like"/>
    <property type="match status" value="2"/>
</dbReference>
<evidence type="ECO:0000256" key="9">
    <source>
        <dbReference type="ARBA" id="ARBA00023098"/>
    </source>
</evidence>
<proteinExistence type="inferred from homology"/>
<gene>
    <name evidence="14" type="ORF">EAH80_04910</name>
</gene>
<name>A0A502EHK8_9MYCO</name>
<evidence type="ECO:0000259" key="13">
    <source>
        <dbReference type="Pfam" id="PF22924"/>
    </source>
</evidence>
<accession>A0A502EHK8</accession>